<accession>B8GRE3</accession>
<dbReference type="KEGG" id="tgr:Tgr7_1412"/>
<comment type="subcellular location">
    <subcellularLocation>
        <location evidence="2">Cytoplasm</location>
    </subcellularLocation>
</comment>
<dbReference type="STRING" id="396588.Tgr7_1412"/>
<dbReference type="PANTHER" id="PTHR12962">
    <property type="entry name" value="CALCIUM-REGULATED HEAT STABLE PROTEIN CRHSP-24-RELATED"/>
    <property type="match status" value="1"/>
</dbReference>
<dbReference type="Pfam" id="PF06961">
    <property type="entry name" value="DUF1294"/>
    <property type="match status" value="1"/>
</dbReference>
<dbReference type="InterPro" id="IPR011129">
    <property type="entry name" value="CSD"/>
</dbReference>
<evidence type="ECO:0000256" key="3">
    <source>
        <dbReference type="SAM" id="Phobius"/>
    </source>
</evidence>
<feature type="transmembrane region" description="Helical" evidence="3">
    <location>
        <begin position="106"/>
        <end position="125"/>
    </location>
</feature>
<dbReference type="SUPFAM" id="SSF50249">
    <property type="entry name" value="Nucleic acid-binding proteins"/>
    <property type="match status" value="1"/>
</dbReference>
<dbReference type="InterPro" id="IPR019844">
    <property type="entry name" value="CSD_CS"/>
</dbReference>
<dbReference type="InterPro" id="IPR002059">
    <property type="entry name" value="CSP_DNA-bd"/>
</dbReference>
<dbReference type="PROSITE" id="PS00352">
    <property type="entry name" value="CSD_1"/>
    <property type="match status" value="1"/>
</dbReference>
<dbReference type="InterPro" id="IPR012340">
    <property type="entry name" value="NA-bd_OB-fold"/>
</dbReference>
<keyword evidence="5" id="KW-0238">DNA-binding</keyword>
<evidence type="ECO:0000313" key="6">
    <source>
        <dbReference type="Proteomes" id="UP000002383"/>
    </source>
</evidence>
<dbReference type="RefSeq" id="WP_012637980.1">
    <property type="nucleotide sequence ID" value="NC_011901.1"/>
</dbReference>
<evidence type="ECO:0000313" key="5">
    <source>
        <dbReference type="EMBL" id="ACL72497.1"/>
    </source>
</evidence>
<evidence type="ECO:0000259" key="4">
    <source>
        <dbReference type="PROSITE" id="PS51857"/>
    </source>
</evidence>
<feature type="transmembrane region" description="Helical" evidence="3">
    <location>
        <begin position="81"/>
        <end position="100"/>
    </location>
</feature>
<dbReference type="AlphaFoldDB" id="B8GRE3"/>
<dbReference type="GO" id="GO:0003677">
    <property type="term" value="F:DNA binding"/>
    <property type="evidence" value="ECO:0007669"/>
    <property type="project" value="UniProtKB-KW"/>
</dbReference>
<feature type="domain" description="CSD" evidence="4">
    <location>
        <begin position="2"/>
        <end position="67"/>
    </location>
</feature>
<reference evidence="5 6" key="1">
    <citation type="journal article" date="2011" name="Stand. Genomic Sci.">
        <title>Complete genome sequence of 'Thioalkalivibrio sulfidophilus' HL-EbGr7.</title>
        <authorList>
            <person name="Muyzer G."/>
            <person name="Sorokin D.Y."/>
            <person name="Mavromatis K."/>
            <person name="Lapidus A."/>
            <person name="Clum A."/>
            <person name="Ivanova N."/>
            <person name="Pati A."/>
            <person name="d'Haeseleer P."/>
            <person name="Woyke T."/>
            <person name="Kyrpides N.C."/>
        </authorList>
    </citation>
    <scope>NUCLEOTIDE SEQUENCE [LARGE SCALE GENOMIC DNA]</scope>
    <source>
        <strain evidence="5 6">HL-EbGR7</strain>
    </source>
</reference>
<dbReference type="PANTHER" id="PTHR12962:SF1">
    <property type="entry name" value="COLD SHOCK DOMAIN-CONTAINING PROTEIN CG9705"/>
    <property type="match status" value="1"/>
</dbReference>
<dbReference type="Pfam" id="PF00313">
    <property type="entry name" value="CSD"/>
    <property type="match status" value="1"/>
</dbReference>
<feature type="transmembrane region" description="Helical" evidence="3">
    <location>
        <begin position="170"/>
        <end position="189"/>
    </location>
</feature>
<dbReference type="eggNOG" id="COG3326">
    <property type="taxonomic scope" value="Bacteria"/>
</dbReference>
<dbReference type="eggNOG" id="COG1278">
    <property type="taxonomic scope" value="Bacteria"/>
</dbReference>
<name>B8GRE3_THISH</name>
<keyword evidence="3" id="KW-0472">Membrane</keyword>
<keyword evidence="1" id="KW-0597">Phosphoprotein</keyword>
<dbReference type="GO" id="GO:0003730">
    <property type="term" value="F:mRNA 3'-UTR binding"/>
    <property type="evidence" value="ECO:0007669"/>
    <property type="project" value="TreeGrafter"/>
</dbReference>
<keyword evidence="3" id="KW-1133">Transmembrane helix</keyword>
<dbReference type="GO" id="GO:0043488">
    <property type="term" value="P:regulation of mRNA stability"/>
    <property type="evidence" value="ECO:0007669"/>
    <property type="project" value="TreeGrafter"/>
</dbReference>
<organism evidence="5 6">
    <name type="scientific">Thioalkalivibrio sulfidiphilus (strain HL-EbGR7)</name>
    <dbReference type="NCBI Taxonomy" id="396588"/>
    <lineage>
        <taxon>Bacteria</taxon>
        <taxon>Pseudomonadati</taxon>
        <taxon>Pseudomonadota</taxon>
        <taxon>Gammaproteobacteria</taxon>
        <taxon>Chromatiales</taxon>
        <taxon>Ectothiorhodospiraceae</taxon>
        <taxon>Thioalkalivibrio</taxon>
    </lineage>
</organism>
<sequence>MRAKGRIYDWKDDRGFGFIRPNVGGKEVFVHIRSFNNRTRRPVRNEIVTYDLVIDDQGRPRAEKVAFAGERVAMGTPARRVTAPLVFAGVFLSLVTVSVLVGLLPVILLVWYLAACLVTFSAYALDKSAARQGRWRTQESTLHLFSLAGGWPGALMAQQRLRHKSRKQPFQTVFWLTVLLNCVALGWLLSPMGNELLKVIAALP</sequence>
<dbReference type="EMBL" id="CP001339">
    <property type="protein sequence ID" value="ACL72497.1"/>
    <property type="molecule type" value="Genomic_DNA"/>
</dbReference>
<dbReference type="GO" id="GO:0005829">
    <property type="term" value="C:cytosol"/>
    <property type="evidence" value="ECO:0007669"/>
    <property type="project" value="UniProtKB-ARBA"/>
</dbReference>
<gene>
    <name evidence="5" type="ordered locus">Tgr7_1412</name>
</gene>
<evidence type="ECO:0000256" key="1">
    <source>
        <dbReference type="ARBA" id="ARBA00022553"/>
    </source>
</evidence>
<dbReference type="PROSITE" id="PS51857">
    <property type="entry name" value="CSD_2"/>
    <property type="match status" value="1"/>
</dbReference>
<dbReference type="HOGENOM" id="CLU_091970_0_0_6"/>
<dbReference type="OrthoDB" id="72963at2"/>
<dbReference type="Gene3D" id="2.40.50.140">
    <property type="entry name" value="Nucleic acid-binding proteins"/>
    <property type="match status" value="1"/>
</dbReference>
<proteinExistence type="predicted"/>
<dbReference type="InterPro" id="IPR010718">
    <property type="entry name" value="DUF1294"/>
</dbReference>
<dbReference type="InterPro" id="IPR052069">
    <property type="entry name" value="Ca-reg_mRNA-binding_domain"/>
</dbReference>
<dbReference type="SMART" id="SM00357">
    <property type="entry name" value="CSP"/>
    <property type="match status" value="1"/>
</dbReference>
<evidence type="ECO:0000256" key="2">
    <source>
        <dbReference type="RuleBase" id="RU000408"/>
    </source>
</evidence>
<keyword evidence="3" id="KW-0812">Transmembrane</keyword>
<protein>
    <submittedName>
        <fullName evidence="5">Cold-shock DNA-binding domain protein</fullName>
    </submittedName>
</protein>
<keyword evidence="6" id="KW-1185">Reference proteome</keyword>
<dbReference type="Proteomes" id="UP000002383">
    <property type="component" value="Chromosome"/>
</dbReference>
<dbReference type="CDD" id="cd04458">
    <property type="entry name" value="CSP_CDS"/>
    <property type="match status" value="1"/>
</dbReference>